<gene>
    <name evidence="3" type="ORF">HRR80_007835</name>
</gene>
<dbReference type="Gene3D" id="1.10.340.70">
    <property type="match status" value="1"/>
</dbReference>
<feature type="compositionally biased region" description="Polar residues" evidence="1">
    <location>
        <begin position="127"/>
        <end position="141"/>
    </location>
</feature>
<evidence type="ECO:0000313" key="3">
    <source>
        <dbReference type="EMBL" id="KAJ8988058.1"/>
    </source>
</evidence>
<dbReference type="EMBL" id="JAJGCB010000020">
    <property type="protein sequence ID" value="KAJ8988058.1"/>
    <property type="molecule type" value="Genomic_DNA"/>
</dbReference>
<evidence type="ECO:0000313" key="4">
    <source>
        <dbReference type="Proteomes" id="UP001161757"/>
    </source>
</evidence>
<accession>A0AAN6EMS5</accession>
<feature type="region of interest" description="Disordered" evidence="1">
    <location>
        <begin position="308"/>
        <end position="348"/>
    </location>
</feature>
<feature type="region of interest" description="Disordered" evidence="1">
    <location>
        <begin position="86"/>
        <end position="146"/>
    </location>
</feature>
<feature type="compositionally biased region" description="Polar residues" evidence="1">
    <location>
        <begin position="333"/>
        <end position="348"/>
    </location>
</feature>
<dbReference type="InterPro" id="IPR041588">
    <property type="entry name" value="Integrase_H2C2"/>
</dbReference>
<organism evidence="3 4">
    <name type="scientific">Exophiala dermatitidis</name>
    <name type="common">Black yeast-like fungus</name>
    <name type="synonym">Wangiella dermatitidis</name>
    <dbReference type="NCBI Taxonomy" id="5970"/>
    <lineage>
        <taxon>Eukaryota</taxon>
        <taxon>Fungi</taxon>
        <taxon>Dikarya</taxon>
        <taxon>Ascomycota</taxon>
        <taxon>Pezizomycotina</taxon>
        <taxon>Eurotiomycetes</taxon>
        <taxon>Chaetothyriomycetidae</taxon>
        <taxon>Chaetothyriales</taxon>
        <taxon>Herpotrichiellaceae</taxon>
        <taxon>Exophiala</taxon>
    </lineage>
</organism>
<comment type="caution">
    <text evidence="3">The sequence shown here is derived from an EMBL/GenBank/DDBJ whole genome shotgun (WGS) entry which is preliminary data.</text>
</comment>
<dbReference type="Pfam" id="PF17921">
    <property type="entry name" value="Integrase_H2C2"/>
    <property type="match status" value="1"/>
</dbReference>
<name>A0AAN6EMS5_EXODE</name>
<evidence type="ECO:0000256" key="1">
    <source>
        <dbReference type="SAM" id="MobiDB-lite"/>
    </source>
</evidence>
<feature type="region of interest" description="Disordered" evidence="1">
    <location>
        <begin position="376"/>
        <end position="399"/>
    </location>
</feature>
<reference evidence="3" key="1">
    <citation type="submission" date="2023-01" db="EMBL/GenBank/DDBJ databases">
        <title>Exophiala dermititidis isolated from Cystic Fibrosis Patient.</title>
        <authorList>
            <person name="Kurbessoian T."/>
            <person name="Crocker A."/>
            <person name="Murante D."/>
            <person name="Hogan D.A."/>
            <person name="Stajich J.E."/>
        </authorList>
    </citation>
    <scope>NUCLEOTIDE SEQUENCE</scope>
    <source>
        <strain evidence="3">Ex8</strain>
    </source>
</reference>
<feature type="domain" description="Integrase zinc-binding" evidence="2">
    <location>
        <begin position="262"/>
        <end position="310"/>
    </location>
</feature>
<proteinExistence type="predicted"/>
<protein>
    <recommendedName>
        <fullName evidence="2">Integrase zinc-binding domain-containing protein</fullName>
    </recommendedName>
</protein>
<evidence type="ECO:0000259" key="2">
    <source>
        <dbReference type="Pfam" id="PF17921"/>
    </source>
</evidence>
<feature type="compositionally biased region" description="Polar residues" evidence="1">
    <location>
        <begin position="86"/>
        <end position="95"/>
    </location>
</feature>
<sequence length="468" mass="51943">MTDYAPRSSQDYNTFFPNPHVAVSPYSNGNGINYLYGNGQVQYQAVSAPCQAYATTFPSSQGTLSTPVYMPNGSGHHVQYPVTNNRVPTLPSQSRALPHETYYPTTSSDPRSAAHQPRLVPPRDFSQMDSTECQESPNEDTMLSEPVMPPLEGYPDVHEFDSLMKRYVQGLSPKKQDKALIHARRAANIRQVLIDKKTTSIESAQFRFWVKKMFTLQPGEGKAPEVSPQRHWTAKDDEADCVGQARKICHEGKPVAVREKLFKILTKAHKQCQHGGRDKTSAQVRRVYSWVPKELISRFVKLCPTCQVRRGTRNSPPESEKSPEARMEEQSPEAISTTNSRKNSTASRQLNTNANLPLQTAGFNSSPTFQQQNRWMTPLQPPQADPHRSNHISPAGNLSTHDSYNIIPPMPMNCSNATPPGLTFASVSSYGNTNNPSSTYSTGSLAQVAHGHVGAESNYLVKADHSYI</sequence>
<dbReference type="AlphaFoldDB" id="A0AAN6EMS5"/>
<feature type="compositionally biased region" description="Basic and acidic residues" evidence="1">
    <location>
        <begin position="318"/>
        <end position="329"/>
    </location>
</feature>
<dbReference type="Proteomes" id="UP001161757">
    <property type="component" value="Unassembled WGS sequence"/>
</dbReference>